<dbReference type="EMBL" id="JADCNM010000004">
    <property type="protein sequence ID" value="KAG0486998.1"/>
    <property type="molecule type" value="Genomic_DNA"/>
</dbReference>
<evidence type="ECO:0000313" key="1">
    <source>
        <dbReference type="EMBL" id="KAG0486998.1"/>
    </source>
</evidence>
<dbReference type="AlphaFoldDB" id="A0A835V729"/>
<gene>
    <name evidence="1" type="ORF">HPP92_009093</name>
</gene>
<protein>
    <submittedName>
        <fullName evidence="1">Uncharacterized protein</fullName>
    </submittedName>
</protein>
<sequence>MVNHKLQMVMDIPHRIRNLRRHSRAMAMGIMNQNMKVNHQASRFMVNNHPSAHRLEYMDLRQLHPMENPDMVARHMRHIHHMLHLGGANNPENQYIKARCQINTHRMCRCNSHILMARVLQHTRQLLMARLMGQLQDLQMDTHSSILEGILSIVDNLLQGMAKFLHMLNQFLNQASTLNHSKQVMLINQPR</sequence>
<evidence type="ECO:0000313" key="2">
    <source>
        <dbReference type="Proteomes" id="UP000639772"/>
    </source>
</evidence>
<comment type="caution">
    <text evidence="1">The sequence shown here is derived from an EMBL/GenBank/DDBJ whole genome shotgun (WGS) entry which is preliminary data.</text>
</comment>
<dbReference type="Proteomes" id="UP000639772">
    <property type="component" value="Unassembled WGS sequence"/>
</dbReference>
<accession>A0A835V729</accession>
<proteinExistence type="predicted"/>
<name>A0A835V729_VANPL</name>
<organism evidence="1 2">
    <name type="scientific">Vanilla planifolia</name>
    <name type="common">Vanilla</name>
    <dbReference type="NCBI Taxonomy" id="51239"/>
    <lineage>
        <taxon>Eukaryota</taxon>
        <taxon>Viridiplantae</taxon>
        <taxon>Streptophyta</taxon>
        <taxon>Embryophyta</taxon>
        <taxon>Tracheophyta</taxon>
        <taxon>Spermatophyta</taxon>
        <taxon>Magnoliopsida</taxon>
        <taxon>Liliopsida</taxon>
        <taxon>Asparagales</taxon>
        <taxon>Orchidaceae</taxon>
        <taxon>Vanilloideae</taxon>
        <taxon>Vanilleae</taxon>
        <taxon>Vanilla</taxon>
    </lineage>
</organism>
<reference evidence="1 2" key="1">
    <citation type="journal article" date="2020" name="Nat. Food">
        <title>A phased Vanilla planifolia genome enables genetic improvement of flavour and production.</title>
        <authorList>
            <person name="Hasing T."/>
            <person name="Tang H."/>
            <person name="Brym M."/>
            <person name="Khazi F."/>
            <person name="Huang T."/>
            <person name="Chambers A.H."/>
        </authorList>
    </citation>
    <scope>NUCLEOTIDE SEQUENCE [LARGE SCALE GENOMIC DNA]</scope>
    <source>
        <tissue evidence="1">Leaf</tissue>
    </source>
</reference>